<sequence>MLKNVGVIVLIVIMVTSILQYNLPPSPRICGLLGGPSITAPRVKLRDGRYLAYKETGVPKENAKFKIIFVHGFGGSRHSVAVAAYLPWEVVEELGLYIVSFDRPGYGESDPDPKRTLKSMAFDIEELADQLKLGNKFYLIGYSMGGHAVWEDQWAQRVVHYIPWLTYWWNTQKLFPGSSVAAGKAVLSEQDIEIKHKKIKLRADHMGDDDFLVPFTLQRYIAQKLPWIQYHELAGAGHLFPYAEGMAEAILSSMLLGEK</sequence>
<dbReference type="InterPro" id="IPR029058">
    <property type="entry name" value="AB_hydrolase_fold"/>
</dbReference>
<organism evidence="3 4">
    <name type="scientific">Chenopodium quinoa</name>
    <name type="common">Quinoa</name>
    <dbReference type="NCBI Taxonomy" id="63459"/>
    <lineage>
        <taxon>Eukaryota</taxon>
        <taxon>Viridiplantae</taxon>
        <taxon>Streptophyta</taxon>
        <taxon>Embryophyta</taxon>
        <taxon>Tracheophyta</taxon>
        <taxon>Spermatophyta</taxon>
        <taxon>Magnoliopsida</taxon>
        <taxon>eudicotyledons</taxon>
        <taxon>Gunneridae</taxon>
        <taxon>Pentapetalae</taxon>
        <taxon>Caryophyllales</taxon>
        <taxon>Chenopodiaceae</taxon>
        <taxon>Chenopodioideae</taxon>
        <taxon>Atripliceae</taxon>
        <taxon>Chenopodium</taxon>
    </lineage>
</organism>
<dbReference type="PANTHER" id="PTHR45763">
    <property type="entry name" value="HYDROLASE, ALPHA/BETA FOLD FAMILY PROTEIN, EXPRESSED-RELATED"/>
    <property type="match status" value="1"/>
</dbReference>
<dbReference type="AlphaFoldDB" id="A0A803MZ99"/>
<accession>A0A803MZ99</accession>
<dbReference type="Proteomes" id="UP000596660">
    <property type="component" value="Unplaced"/>
</dbReference>
<dbReference type="SUPFAM" id="SSF53474">
    <property type="entry name" value="alpha/beta-Hydrolases"/>
    <property type="match status" value="1"/>
</dbReference>
<keyword evidence="4" id="KW-1185">Reference proteome</keyword>
<dbReference type="Gene3D" id="3.40.50.1820">
    <property type="entry name" value="alpha/beta hydrolase"/>
    <property type="match status" value="2"/>
</dbReference>
<dbReference type="InterPro" id="IPR000073">
    <property type="entry name" value="AB_hydrolase_1"/>
</dbReference>
<reference evidence="3" key="1">
    <citation type="journal article" date="2017" name="Nature">
        <title>The genome of Chenopodium quinoa.</title>
        <authorList>
            <person name="Jarvis D.E."/>
            <person name="Ho Y.S."/>
            <person name="Lightfoot D.J."/>
            <person name="Schmoeckel S.M."/>
            <person name="Li B."/>
            <person name="Borm T.J.A."/>
            <person name="Ohyanagi H."/>
            <person name="Mineta K."/>
            <person name="Michell C.T."/>
            <person name="Saber N."/>
            <person name="Kharbatia N.M."/>
            <person name="Rupper R.R."/>
            <person name="Sharp A.R."/>
            <person name="Dally N."/>
            <person name="Boughton B.A."/>
            <person name="Woo Y.H."/>
            <person name="Gao G."/>
            <person name="Schijlen E.G.W.M."/>
            <person name="Guo X."/>
            <person name="Momin A.A."/>
            <person name="Negrao S."/>
            <person name="Al-Babili S."/>
            <person name="Gehring C."/>
            <person name="Roessner U."/>
            <person name="Jung C."/>
            <person name="Murphy K."/>
            <person name="Arold S.T."/>
            <person name="Gojobori T."/>
            <person name="van der Linden C.G."/>
            <person name="van Loo E.N."/>
            <person name="Jellen E.N."/>
            <person name="Maughan P.J."/>
            <person name="Tester M."/>
        </authorList>
    </citation>
    <scope>NUCLEOTIDE SEQUENCE [LARGE SCALE GENOMIC DNA]</scope>
    <source>
        <strain evidence="3">cv. PI 614886</strain>
    </source>
</reference>
<feature type="signal peptide" evidence="1">
    <location>
        <begin position="1"/>
        <end position="20"/>
    </location>
</feature>
<protein>
    <recommendedName>
        <fullName evidence="2">AB hydrolase-1 domain-containing protein</fullName>
    </recommendedName>
</protein>
<dbReference type="PANTHER" id="PTHR45763:SF51">
    <property type="entry name" value="ALPHA_BETA-HYDROLASES SUPERFAMILY PROTEIN"/>
    <property type="match status" value="1"/>
</dbReference>
<evidence type="ECO:0000259" key="2">
    <source>
        <dbReference type="Pfam" id="PF12697"/>
    </source>
</evidence>
<dbReference type="Gramene" id="AUR62037676-RA">
    <property type="protein sequence ID" value="AUR62037676-RA:cds"/>
    <property type="gene ID" value="AUR62037676"/>
</dbReference>
<dbReference type="Pfam" id="PF12697">
    <property type="entry name" value="Abhydrolase_6"/>
    <property type="match status" value="1"/>
</dbReference>
<evidence type="ECO:0000313" key="3">
    <source>
        <dbReference type="EnsemblPlants" id="AUR62037676-RA:cds"/>
    </source>
</evidence>
<name>A0A803MZ99_CHEQI</name>
<proteinExistence type="predicted"/>
<dbReference type="EnsemblPlants" id="AUR62037676-RA">
    <property type="protein sequence ID" value="AUR62037676-RA:cds"/>
    <property type="gene ID" value="AUR62037676"/>
</dbReference>
<keyword evidence="1" id="KW-0732">Signal</keyword>
<evidence type="ECO:0000313" key="4">
    <source>
        <dbReference type="Proteomes" id="UP000596660"/>
    </source>
</evidence>
<feature type="domain" description="AB hydrolase-1" evidence="2">
    <location>
        <begin position="67"/>
        <end position="155"/>
    </location>
</feature>
<feature type="chain" id="PRO_5030916781" description="AB hydrolase-1 domain-containing protein" evidence="1">
    <location>
        <begin position="21"/>
        <end position="259"/>
    </location>
</feature>
<dbReference type="OMA" id="HAVWEDQ"/>
<reference evidence="3" key="2">
    <citation type="submission" date="2021-03" db="UniProtKB">
        <authorList>
            <consortium name="EnsemblPlants"/>
        </authorList>
    </citation>
    <scope>IDENTIFICATION</scope>
</reference>
<evidence type="ECO:0000256" key="1">
    <source>
        <dbReference type="SAM" id="SignalP"/>
    </source>
</evidence>